<sequence>MKMIIIEKSQEQDVKRIFDIMNTVKETIQDDDLFCADSKEFITMHIHEAGFILKAVYNEEIIGFLIVRIPKYEEDNLGLDIQLNHKELEKVAHIESVVILPVHRGKGLQKRLMMEAENILSKNGFRYLMATVHPKNLPSLNNFTKLGYEIVKTVRKYGGKKRHILLKRNN</sequence>
<dbReference type="RefSeq" id="WP_341877765.1">
    <property type="nucleotide sequence ID" value="NZ_CP121687.1"/>
</dbReference>
<dbReference type="PANTHER" id="PTHR43072:SF23">
    <property type="entry name" value="UPF0039 PROTEIN C11D3.02C"/>
    <property type="match status" value="1"/>
</dbReference>
<evidence type="ECO:0000256" key="2">
    <source>
        <dbReference type="ARBA" id="ARBA00023315"/>
    </source>
</evidence>
<gene>
    <name evidence="4" type="ORF">QBE51_04610</name>
</gene>
<feature type="domain" description="N-acetyltransferase" evidence="3">
    <location>
        <begin position="4"/>
        <end position="170"/>
    </location>
</feature>
<dbReference type="Pfam" id="PF00583">
    <property type="entry name" value="Acetyltransf_1"/>
    <property type="match status" value="1"/>
</dbReference>
<dbReference type="PROSITE" id="PS51186">
    <property type="entry name" value="GNAT"/>
    <property type="match status" value="1"/>
</dbReference>
<organism evidence="4 5">
    <name type="scientific">Defluviitalea saccharophila</name>
    <dbReference type="NCBI Taxonomy" id="879970"/>
    <lineage>
        <taxon>Bacteria</taxon>
        <taxon>Bacillati</taxon>
        <taxon>Bacillota</taxon>
        <taxon>Clostridia</taxon>
        <taxon>Lachnospirales</taxon>
        <taxon>Defluviitaleaceae</taxon>
        <taxon>Defluviitalea</taxon>
    </lineage>
</organism>
<accession>A0ABZ2Y9X8</accession>
<protein>
    <submittedName>
        <fullName evidence="4">GNAT family N-acetyltransferase</fullName>
    </submittedName>
</protein>
<reference evidence="4 5" key="1">
    <citation type="submission" date="2023-03" db="EMBL/GenBank/DDBJ databases">
        <title>Novel Species.</title>
        <authorList>
            <person name="Ma S."/>
        </authorList>
    </citation>
    <scope>NUCLEOTIDE SEQUENCE [LARGE SCALE GENOMIC DNA]</scope>
    <source>
        <strain evidence="4 5">LIND6LT2</strain>
    </source>
</reference>
<keyword evidence="1" id="KW-0808">Transferase</keyword>
<dbReference type="InterPro" id="IPR016181">
    <property type="entry name" value="Acyl_CoA_acyltransferase"/>
</dbReference>
<dbReference type="Proteomes" id="UP001486565">
    <property type="component" value="Chromosome"/>
</dbReference>
<dbReference type="PANTHER" id="PTHR43072">
    <property type="entry name" value="N-ACETYLTRANSFERASE"/>
    <property type="match status" value="1"/>
</dbReference>
<dbReference type="Gene3D" id="3.40.630.30">
    <property type="match status" value="1"/>
</dbReference>
<keyword evidence="2" id="KW-0012">Acyltransferase</keyword>
<dbReference type="EMBL" id="CP121687">
    <property type="protein sequence ID" value="WZL70808.1"/>
    <property type="molecule type" value="Genomic_DNA"/>
</dbReference>
<evidence type="ECO:0000256" key="1">
    <source>
        <dbReference type="ARBA" id="ARBA00022679"/>
    </source>
</evidence>
<evidence type="ECO:0000313" key="5">
    <source>
        <dbReference type="Proteomes" id="UP001486565"/>
    </source>
</evidence>
<evidence type="ECO:0000313" key="4">
    <source>
        <dbReference type="EMBL" id="WZL70808.1"/>
    </source>
</evidence>
<dbReference type="CDD" id="cd04301">
    <property type="entry name" value="NAT_SF"/>
    <property type="match status" value="1"/>
</dbReference>
<keyword evidence="5" id="KW-1185">Reference proteome</keyword>
<proteinExistence type="predicted"/>
<dbReference type="InterPro" id="IPR000182">
    <property type="entry name" value="GNAT_dom"/>
</dbReference>
<name>A0ABZ2Y9X8_9FIRM</name>
<evidence type="ECO:0000259" key="3">
    <source>
        <dbReference type="PROSITE" id="PS51186"/>
    </source>
</evidence>
<dbReference type="SUPFAM" id="SSF55729">
    <property type="entry name" value="Acyl-CoA N-acyltransferases (Nat)"/>
    <property type="match status" value="1"/>
</dbReference>